<dbReference type="OrthoDB" id="8453759at2"/>
<dbReference type="EMBL" id="VLKL01000002">
    <property type="protein sequence ID" value="TWI10078.1"/>
    <property type="molecule type" value="Genomic_DNA"/>
</dbReference>
<dbReference type="InterPro" id="IPR018247">
    <property type="entry name" value="EF_Hand_1_Ca_BS"/>
</dbReference>
<dbReference type="InterPro" id="IPR011992">
    <property type="entry name" value="EF-hand-dom_pair"/>
</dbReference>
<dbReference type="AlphaFoldDB" id="A0A562LRA8"/>
<dbReference type="Gene3D" id="1.10.238.10">
    <property type="entry name" value="EF-hand"/>
    <property type="match status" value="2"/>
</dbReference>
<keyword evidence="4" id="KW-1185">Reference proteome</keyword>
<accession>A0A562LRA8</accession>
<feature type="domain" description="EF-hand" evidence="2">
    <location>
        <begin position="27"/>
        <end position="54"/>
    </location>
</feature>
<evidence type="ECO:0000259" key="2">
    <source>
        <dbReference type="PROSITE" id="PS50222"/>
    </source>
</evidence>
<feature type="signal peptide" evidence="1">
    <location>
        <begin position="1"/>
        <end position="22"/>
    </location>
</feature>
<dbReference type="PROSITE" id="PS00018">
    <property type="entry name" value="EF_HAND_1"/>
    <property type="match status" value="1"/>
</dbReference>
<dbReference type="GO" id="GO:0005509">
    <property type="term" value="F:calcium ion binding"/>
    <property type="evidence" value="ECO:0007669"/>
    <property type="project" value="InterPro"/>
</dbReference>
<sequence length="130" mass="13881">MMSRHSVALALTIALLSGPAFAASGGAVKMFDTDNDGTLDLAEVKKAATALFTKLDPDRDGTLDARELRGRLSAKELAAADPDRDGTLTLDEYLAVVEQRFNAANPDKDGTLDAKELNARPGRALVRLLR</sequence>
<reference evidence="3 4" key="1">
    <citation type="journal article" date="2015" name="Stand. Genomic Sci.">
        <title>Genomic Encyclopedia of Bacterial and Archaeal Type Strains, Phase III: the genomes of soil and plant-associated and newly described type strains.</title>
        <authorList>
            <person name="Whitman W.B."/>
            <person name="Woyke T."/>
            <person name="Klenk H.P."/>
            <person name="Zhou Y."/>
            <person name="Lilburn T.G."/>
            <person name="Beck B.J."/>
            <person name="De Vos P."/>
            <person name="Vandamme P."/>
            <person name="Eisen J.A."/>
            <person name="Garrity G."/>
            <person name="Hugenholtz P."/>
            <person name="Kyrpides N.C."/>
        </authorList>
    </citation>
    <scope>NUCLEOTIDE SEQUENCE [LARGE SCALE GENOMIC DNA]</scope>
    <source>
        <strain evidence="3 4">CGMCC 1.10947</strain>
    </source>
</reference>
<protein>
    <submittedName>
        <fullName evidence="3">EF hand domain-containing protein</fullName>
    </submittedName>
</protein>
<dbReference type="PROSITE" id="PS50222">
    <property type="entry name" value="EF_HAND_2"/>
    <property type="match status" value="1"/>
</dbReference>
<evidence type="ECO:0000313" key="3">
    <source>
        <dbReference type="EMBL" id="TWI10078.1"/>
    </source>
</evidence>
<gene>
    <name evidence="3" type="ORF">IQ17_01158</name>
</gene>
<keyword evidence="1" id="KW-0732">Signal</keyword>
<proteinExistence type="predicted"/>
<dbReference type="Pfam" id="PF13499">
    <property type="entry name" value="EF-hand_7"/>
    <property type="match status" value="1"/>
</dbReference>
<evidence type="ECO:0000256" key="1">
    <source>
        <dbReference type="SAM" id="SignalP"/>
    </source>
</evidence>
<comment type="caution">
    <text evidence="3">The sequence shown here is derived from an EMBL/GenBank/DDBJ whole genome shotgun (WGS) entry which is preliminary data.</text>
</comment>
<dbReference type="InterPro" id="IPR002048">
    <property type="entry name" value="EF_hand_dom"/>
</dbReference>
<dbReference type="SUPFAM" id="SSF47473">
    <property type="entry name" value="EF-hand"/>
    <property type="match status" value="1"/>
</dbReference>
<dbReference type="RefSeq" id="WP_145629325.1">
    <property type="nucleotide sequence ID" value="NZ_CP088014.1"/>
</dbReference>
<evidence type="ECO:0000313" key="4">
    <source>
        <dbReference type="Proteomes" id="UP000317176"/>
    </source>
</evidence>
<dbReference type="Proteomes" id="UP000317176">
    <property type="component" value="Unassembled WGS sequence"/>
</dbReference>
<organism evidence="3 4">
    <name type="scientific">Bradyrhizobium daqingense</name>
    <dbReference type="NCBI Taxonomy" id="993502"/>
    <lineage>
        <taxon>Bacteria</taxon>
        <taxon>Pseudomonadati</taxon>
        <taxon>Pseudomonadota</taxon>
        <taxon>Alphaproteobacteria</taxon>
        <taxon>Hyphomicrobiales</taxon>
        <taxon>Nitrobacteraceae</taxon>
        <taxon>Bradyrhizobium</taxon>
    </lineage>
</organism>
<name>A0A562LRA8_9BRAD</name>
<feature type="chain" id="PRO_5021733268" evidence="1">
    <location>
        <begin position="23"/>
        <end position="130"/>
    </location>
</feature>